<proteinExistence type="predicted"/>
<comment type="caution">
    <text evidence="1">The sequence shown here is derived from an EMBL/GenBank/DDBJ whole genome shotgun (WGS) entry which is preliminary data.</text>
</comment>
<gene>
    <name evidence="1" type="ORF">HPB50_025990</name>
</gene>
<organism evidence="1 2">
    <name type="scientific">Hyalomma asiaticum</name>
    <name type="common">Tick</name>
    <dbReference type="NCBI Taxonomy" id="266040"/>
    <lineage>
        <taxon>Eukaryota</taxon>
        <taxon>Metazoa</taxon>
        <taxon>Ecdysozoa</taxon>
        <taxon>Arthropoda</taxon>
        <taxon>Chelicerata</taxon>
        <taxon>Arachnida</taxon>
        <taxon>Acari</taxon>
        <taxon>Parasitiformes</taxon>
        <taxon>Ixodida</taxon>
        <taxon>Ixodoidea</taxon>
        <taxon>Ixodidae</taxon>
        <taxon>Hyalomminae</taxon>
        <taxon>Hyalomma</taxon>
    </lineage>
</organism>
<name>A0ACB7SRG2_HYAAI</name>
<reference evidence="1" key="1">
    <citation type="submission" date="2020-05" db="EMBL/GenBank/DDBJ databases">
        <title>Large-scale comparative analyses of tick genomes elucidate their genetic diversity and vector capacities.</title>
        <authorList>
            <person name="Jia N."/>
            <person name="Wang J."/>
            <person name="Shi W."/>
            <person name="Du L."/>
            <person name="Sun Y."/>
            <person name="Zhan W."/>
            <person name="Jiang J."/>
            <person name="Wang Q."/>
            <person name="Zhang B."/>
            <person name="Ji P."/>
            <person name="Sakyi L.B."/>
            <person name="Cui X."/>
            <person name="Yuan T."/>
            <person name="Jiang B."/>
            <person name="Yang W."/>
            <person name="Lam T.T.-Y."/>
            <person name="Chang Q."/>
            <person name="Ding S."/>
            <person name="Wang X."/>
            <person name="Zhu J."/>
            <person name="Ruan X."/>
            <person name="Zhao L."/>
            <person name="Wei J."/>
            <person name="Que T."/>
            <person name="Du C."/>
            <person name="Cheng J."/>
            <person name="Dai P."/>
            <person name="Han X."/>
            <person name="Huang E."/>
            <person name="Gao Y."/>
            <person name="Liu J."/>
            <person name="Shao H."/>
            <person name="Ye R."/>
            <person name="Li L."/>
            <person name="Wei W."/>
            <person name="Wang X."/>
            <person name="Wang C."/>
            <person name="Yang T."/>
            <person name="Huo Q."/>
            <person name="Li W."/>
            <person name="Guo W."/>
            <person name="Chen H."/>
            <person name="Zhou L."/>
            <person name="Ni X."/>
            <person name="Tian J."/>
            <person name="Zhou Y."/>
            <person name="Sheng Y."/>
            <person name="Liu T."/>
            <person name="Pan Y."/>
            <person name="Xia L."/>
            <person name="Li J."/>
            <person name="Zhao F."/>
            <person name="Cao W."/>
        </authorList>
    </citation>
    <scope>NUCLEOTIDE SEQUENCE</scope>
    <source>
        <strain evidence="1">Hyas-2018</strain>
    </source>
</reference>
<evidence type="ECO:0000313" key="2">
    <source>
        <dbReference type="Proteomes" id="UP000821845"/>
    </source>
</evidence>
<sequence>MAFAKVALGVFLATLASGAGAEEEQSVLRSMLAAFAKQSGQDCQPTDKGDGLAGEEKTELVKKHNEYRARVAGGGLDKFPQATNMMKVDWNDELAAKAQATADKCDPALREKGTALDTGSFTGVNQNQDSATVPAAPPKGTQGKGEAFLQKWFDGNNKFKPEDLKSYVAQTDADAERFAQVEKAKVSVHTISEGGASLVSIIGIVAAVLICGLVLVGLVCMRKRRLQRNASAAAAAELEAGGSGEAAAGDASVAEELKTVEKTAEVTAASHVALAK</sequence>
<protein>
    <submittedName>
        <fullName evidence="1">Uncharacterized protein</fullName>
    </submittedName>
</protein>
<dbReference type="EMBL" id="CM023483">
    <property type="protein sequence ID" value="KAH6937205.1"/>
    <property type="molecule type" value="Genomic_DNA"/>
</dbReference>
<dbReference type="Proteomes" id="UP000821845">
    <property type="component" value="Chromosome 3"/>
</dbReference>
<accession>A0ACB7SRG2</accession>
<evidence type="ECO:0000313" key="1">
    <source>
        <dbReference type="EMBL" id="KAH6937205.1"/>
    </source>
</evidence>
<keyword evidence="2" id="KW-1185">Reference proteome</keyword>